<organism evidence="1 2">
    <name type="scientific">Dallia pectoralis</name>
    <name type="common">Alaska blackfish</name>
    <dbReference type="NCBI Taxonomy" id="75939"/>
    <lineage>
        <taxon>Eukaryota</taxon>
        <taxon>Metazoa</taxon>
        <taxon>Chordata</taxon>
        <taxon>Craniata</taxon>
        <taxon>Vertebrata</taxon>
        <taxon>Euteleostomi</taxon>
        <taxon>Actinopterygii</taxon>
        <taxon>Neopterygii</taxon>
        <taxon>Teleostei</taxon>
        <taxon>Protacanthopterygii</taxon>
        <taxon>Esociformes</taxon>
        <taxon>Umbridae</taxon>
        <taxon>Dallia</taxon>
    </lineage>
</organism>
<name>A0ACC2F1Y2_DALPE</name>
<accession>A0ACC2F1Y2</accession>
<reference evidence="1" key="1">
    <citation type="submission" date="2021-05" db="EMBL/GenBank/DDBJ databases">
        <authorList>
            <person name="Pan Q."/>
            <person name="Jouanno E."/>
            <person name="Zahm M."/>
            <person name="Klopp C."/>
            <person name="Cabau C."/>
            <person name="Louis A."/>
            <person name="Berthelot C."/>
            <person name="Parey E."/>
            <person name="Roest Crollius H."/>
            <person name="Montfort J."/>
            <person name="Robinson-Rechavi M."/>
            <person name="Bouchez O."/>
            <person name="Lampietro C."/>
            <person name="Lopez Roques C."/>
            <person name="Donnadieu C."/>
            <person name="Postlethwait J."/>
            <person name="Bobe J."/>
            <person name="Dillon D."/>
            <person name="Chandos A."/>
            <person name="von Hippel F."/>
            <person name="Guiguen Y."/>
        </authorList>
    </citation>
    <scope>NUCLEOTIDE SEQUENCE</scope>
    <source>
        <strain evidence="1">YG-Jan2019</strain>
    </source>
</reference>
<gene>
    <name evidence="1" type="ORF">DPEC_G00350940</name>
</gene>
<proteinExistence type="predicted"/>
<keyword evidence="2" id="KW-1185">Reference proteome</keyword>
<dbReference type="EMBL" id="CM055763">
    <property type="protein sequence ID" value="KAJ7985329.1"/>
    <property type="molecule type" value="Genomic_DNA"/>
</dbReference>
<comment type="caution">
    <text evidence="1">The sequence shown here is derived from an EMBL/GenBank/DDBJ whole genome shotgun (WGS) entry which is preliminary data.</text>
</comment>
<evidence type="ECO:0000313" key="1">
    <source>
        <dbReference type="EMBL" id="KAJ7985329.1"/>
    </source>
</evidence>
<sequence>MLFDRSCPGVSVIYGSTALDKESNMAGSIARNPNDWFPRKLSRVGLGVDPERTASECRLADRDRCGQSVGRCLLRSFPFPPVSSLPRHSPPFKRVRRSSATRSSSP</sequence>
<dbReference type="Proteomes" id="UP001157502">
    <property type="component" value="Chromosome 36"/>
</dbReference>
<protein>
    <submittedName>
        <fullName evidence="1">Uncharacterized protein</fullName>
    </submittedName>
</protein>
<evidence type="ECO:0000313" key="2">
    <source>
        <dbReference type="Proteomes" id="UP001157502"/>
    </source>
</evidence>